<dbReference type="Gene3D" id="3.40.50.2000">
    <property type="entry name" value="Glycogen Phosphorylase B"/>
    <property type="match status" value="2"/>
</dbReference>
<feature type="domain" description="Glycosyltransferase subfamily 4-like N-terminal" evidence="4">
    <location>
        <begin position="15"/>
        <end position="176"/>
    </location>
</feature>
<sequence>MPQPIALWAIPVSNIGGVARHVLDMAAVGLPGWRLVVLCPEGPLATRLRGMGAAVLTGAFGPDAGFRASVSTLRTNIRALQPSVVHAHLAYADVVAAVATIGTGARYVTTEHGIAADDTVYHGRAWRSQLKALLHTARLRRARAVIAVSEATKRAMVRKWRPAQDIVVVPNGVDAQEVRSRAVHSVQVGQSVQSGEGPRILSLSRLSPEKRIPELLLAFSEMRRTHPKATLTIAGEGPDREDLQARAKELGLEDAVTFPGFVDAGAAMAQVDVVVQLSVWENCSYTLLDAIAAGLGVVATPVGGNPEILPDHCLVDASDTAAVAATIAAQAAAGFRPPSAWLTREDMAERTVSVYERTS</sequence>
<dbReference type="SUPFAM" id="SSF53756">
    <property type="entry name" value="UDP-Glycosyltransferase/glycogen phosphorylase"/>
    <property type="match status" value="1"/>
</dbReference>
<evidence type="ECO:0000256" key="1">
    <source>
        <dbReference type="ARBA" id="ARBA00022676"/>
    </source>
</evidence>
<keyword evidence="2" id="KW-0808">Transferase</keyword>
<dbReference type="EMBL" id="BAAAQW010000003">
    <property type="protein sequence ID" value="GAA2198592.1"/>
    <property type="molecule type" value="Genomic_DNA"/>
</dbReference>
<dbReference type="InterPro" id="IPR001296">
    <property type="entry name" value="Glyco_trans_1"/>
</dbReference>
<dbReference type="PANTHER" id="PTHR12526">
    <property type="entry name" value="GLYCOSYLTRANSFERASE"/>
    <property type="match status" value="1"/>
</dbReference>
<evidence type="ECO:0000259" key="4">
    <source>
        <dbReference type="Pfam" id="PF13439"/>
    </source>
</evidence>
<evidence type="ECO:0000313" key="5">
    <source>
        <dbReference type="EMBL" id="GAA2198592.1"/>
    </source>
</evidence>
<proteinExistence type="predicted"/>
<name>A0ABN3BNV8_9MICC</name>
<dbReference type="InterPro" id="IPR028098">
    <property type="entry name" value="Glyco_trans_4-like_N"/>
</dbReference>
<reference evidence="5 6" key="1">
    <citation type="journal article" date="2019" name="Int. J. Syst. Evol. Microbiol.">
        <title>The Global Catalogue of Microorganisms (GCM) 10K type strain sequencing project: providing services to taxonomists for standard genome sequencing and annotation.</title>
        <authorList>
            <consortium name="The Broad Institute Genomics Platform"/>
            <consortium name="The Broad Institute Genome Sequencing Center for Infectious Disease"/>
            <person name="Wu L."/>
            <person name="Ma J."/>
        </authorList>
    </citation>
    <scope>NUCLEOTIDE SEQUENCE [LARGE SCALE GENOMIC DNA]</scope>
    <source>
        <strain evidence="5 6">JCM 16034</strain>
    </source>
</reference>
<feature type="domain" description="Glycosyl transferase family 1" evidence="3">
    <location>
        <begin position="195"/>
        <end position="327"/>
    </location>
</feature>
<evidence type="ECO:0000256" key="2">
    <source>
        <dbReference type="ARBA" id="ARBA00022679"/>
    </source>
</evidence>
<evidence type="ECO:0008006" key="7">
    <source>
        <dbReference type="Google" id="ProtNLM"/>
    </source>
</evidence>
<gene>
    <name evidence="5" type="ORF">GCM10009849_11870</name>
</gene>
<dbReference type="CDD" id="cd03801">
    <property type="entry name" value="GT4_PimA-like"/>
    <property type="match status" value="1"/>
</dbReference>
<dbReference type="Proteomes" id="UP001500432">
    <property type="component" value="Unassembled WGS sequence"/>
</dbReference>
<dbReference type="Pfam" id="PF13439">
    <property type="entry name" value="Glyco_transf_4"/>
    <property type="match status" value="1"/>
</dbReference>
<organism evidence="5 6">
    <name type="scientific">Sinomonas flava</name>
    <dbReference type="NCBI Taxonomy" id="496857"/>
    <lineage>
        <taxon>Bacteria</taxon>
        <taxon>Bacillati</taxon>
        <taxon>Actinomycetota</taxon>
        <taxon>Actinomycetes</taxon>
        <taxon>Micrococcales</taxon>
        <taxon>Micrococcaceae</taxon>
        <taxon>Sinomonas</taxon>
    </lineage>
</organism>
<comment type="caution">
    <text evidence="5">The sequence shown here is derived from an EMBL/GenBank/DDBJ whole genome shotgun (WGS) entry which is preliminary data.</text>
</comment>
<evidence type="ECO:0000313" key="6">
    <source>
        <dbReference type="Proteomes" id="UP001500432"/>
    </source>
</evidence>
<keyword evidence="6" id="KW-1185">Reference proteome</keyword>
<accession>A0ABN3BNV8</accession>
<evidence type="ECO:0000259" key="3">
    <source>
        <dbReference type="Pfam" id="PF00534"/>
    </source>
</evidence>
<dbReference type="Pfam" id="PF00534">
    <property type="entry name" value="Glycos_transf_1"/>
    <property type="match status" value="1"/>
</dbReference>
<protein>
    <recommendedName>
        <fullName evidence="7">D-inositol 3-phosphate glycosyltransferase</fullName>
    </recommendedName>
</protein>
<dbReference type="PANTHER" id="PTHR12526:SF510">
    <property type="entry name" value="D-INOSITOL 3-PHOSPHATE GLYCOSYLTRANSFERASE"/>
    <property type="match status" value="1"/>
</dbReference>
<keyword evidence="1" id="KW-0328">Glycosyltransferase</keyword>